<gene>
    <name evidence="1" type="ORF">AGLY_011458</name>
</gene>
<dbReference type="PANTHER" id="PTHR45913:SF22">
    <property type="entry name" value="SCAN BOX DOMAIN-CONTAINING PROTEIN"/>
    <property type="match status" value="1"/>
</dbReference>
<dbReference type="AlphaFoldDB" id="A0A6G0TDQ9"/>
<evidence type="ECO:0000313" key="1">
    <source>
        <dbReference type="EMBL" id="KAE9529996.1"/>
    </source>
</evidence>
<keyword evidence="2" id="KW-1185">Reference proteome</keyword>
<evidence type="ECO:0000313" key="2">
    <source>
        <dbReference type="Proteomes" id="UP000475862"/>
    </source>
</evidence>
<evidence type="ECO:0008006" key="3">
    <source>
        <dbReference type="Google" id="ProtNLM"/>
    </source>
</evidence>
<name>A0A6G0TDQ9_APHGL</name>
<comment type="caution">
    <text evidence="1">The sequence shown here is derived from an EMBL/GenBank/DDBJ whole genome shotgun (WGS) entry which is preliminary data.</text>
</comment>
<reference evidence="1 2" key="1">
    <citation type="submission" date="2019-08" db="EMBL/GenBank/DDBJ databases">
        <title>The genome of the soybean aphid Biotype 1, its phylome, world population structure and adaptation to the North American continent.</title>
        <authorList>
            <person name="Giordano R."/>
            <person name="Donthu R.K."/>
            <person name="Hernandez A.G."/>
            <person name="Wright C.L."/>
            <person name="Zimin A.V."/>
        </authorList>
    </citation>
    <scope>NUCLEOTIDE SEQUENCE [LARGE SCALE GENOMIC DNA]</scope>
    <source>
        <tissue evidence="1">Whole aphids</tissue>
    </source>
</reference>
<dbReference type="PANTHER" id="PTHR45913">
    <property type="entry name" value="EPM2A-INTERACTING PROTEIN 1"/>
    <property type="match status" value="1"/>
</dbReference>
<dbReference type="Proteomes" id="UP000475862">
    <property type="component" value="Unassembled WGS sequence"/>
</dbReference>
<dbReference type="OrthoDB" id="6619178at2759"/>
<accession>A0A6G0TDQ9</accession>
<organism evidence="1 2">
    <name type="scientific">Aphis glycines</name>
    <name type="common">Soybean aphid</name>
    <dbReference type="NCBI Taxonomy" id="307491"/>
    <lineage>
        <taxon>Eukaryota</taxon>
        <taxon>Metazoa</taxon>
        <taxon>Ecdysozoa</taxon>
        <taxon>Arthropoda</taxon>
        <taxon>Hexapoda</taxon>
        <taxon>Insecta</taxon>
        <taxon>Pterygota</taxon>
        <taxon>Neoptera</taxon>
        <taxon>Paraneoptera</taxon>
        <taxon>Hemiptera</taxon>
        <taxon>Sternorrhyncha</taxon>
        <taxon>Aphidomorpha</taxon>
        <taxon>Aphidoidea</taxon>
        <taxon>Aphididae</taxon>
        <taxon>Aphidini</taxon>
        <taxon>Aphis</taxon>
        <taxon>Aphis</taxon>
    </lineage>
</organism>
<sequence length="457" mass="52305">MAPKRKYDDGYIKFGFIAIETNREIRPQCVICATVLSNDALKLAKLERHLKSVHPTLSDGPPEFFMGKSENLKKMKLGTSGSRFESNEKVLSASFKISQLIVKSKKPHTIGENVLKPCLLTAVEEILGAEAKKKIQEIPLSNNTVKARIDKMSFDIEEQLLVKIKNSPFFALQCDESTDVSQCCQLLGFVRFLDNDNLIKEELLLLQELGTTSKGTRHYVGKVSRFLYGWCSSYVRITLRPNNVGKKKNCKVLTTYCIIHRQALASKTLPEELLYTLKQAIKLKSDGFRKFEIHLAYLVDIFEHLNKLNLQLQGSGNNKLEGSANIFIFEDKLRAFMCKIDLWISKVEINNYSAFQTLKSLVDNEKYADLVNEVQQNVLHHLKKLKNEFNRYFPEYNDLETKGVQIMFSTTYLCEQGFSGLLYIKNKQRNRLDATKDLRVALSSINPRISLLNIRII</sequence>
<proteinExistence type="predicted"/>
<protein>
    <recommendedName>
        <fullName evidence="3">DUF4371 domain-containing protein</fullName>
    </recommendedName>
</protein>
<dbReference type="EMBL" id="VYZN01000043">
    <property type="protein sequence ID" value="KAE9529996.1"/>
    <property type="molecule type" value="Genomic_DNA"/>
</dbReference>